<evidence type="ECO:0000256" key="1">
    <source>
        <dbReference type="SAM" id="MobiDB-lite"/>
    </source>
</evidence>
<evidence type="ECO:0000313" key="3">
    <source>
        <dbReference type="Proteomes" id="UP000624183"/>
    </source>
</evidence>
<dbReference type="Proteomes" id="UP000624183">
    <property type="component" value="Unassembled WGS sequence"/>
</dbReference>
<proteinExistence type="predicted"/>
<name>A0ABQ3CBJ2_9ACTN</name>
<feature type="compositionally biased region" description="Basic and acidic residues" evidence="1">
    <location>
        <begin position="110"/>
        <end position="133"/>
    </location>
</feature>
<sequence length="133" mass="15066">MQHMMTRTIPAPSSGIYDDMTEEDNKRGPERDETDRAFRDLVEQLVDDGDTRAAVAGRRVRRTLQEMAPGYVRQPVLILHRPTMGDQCPLCERFNCTGHDCPPGVTALDEQGHKDLSDKVGKKNERSENPYPK</sequence>
<gene>
    <name evidence="2" type="ORF">GCM10010328_64820</name>
</gene>
<accession>A0ABQ3CBJ2</accession>
<feature type="region of interest" description="Disordered" evidence="1">
    <location>
        <begin position="1"/>
        <end position="36"/>
    </location>
</feature>
<evidence type="ECO:0000313" key="2">
    <source>
        <dbReference type="EMBL" id="GGZ81276.1"/>
    </source>
</evidence>
<reference evidence="3" key="1">
    <citation type="journal article" date="2019" name="Int. J. Syst. Evol. Microbiol.">
        <title>The Global Catalogue of Microorganisms (GCM) 10K type strain sequencing project: providing services to taxonomists for standard genome sequencing and annotation.</title>
        <authorList>
            <consortium name="The Broad Institute Genomics Platform"/>
            <consortium name="The Broad Institute Genome Sequencing Center for Infectious Disease"/>
            <person name="Wu L."/>
            <person name="Ma J."/>
        </authorList>
    </citation>
    <scope>NUCLEOTIDE SEQUENCE [LARGE SCALE GENOMIC DNA]</scope>
    <source>
        <strain evidence="3">JCM 4602</strain>
    </source>
</reference>
<feature type="region of interest" description="Disordered" evidence="1">
    <location>
        <begin position="103"/>
        <end position="133"/>
    </location>
</feature>
<protein>
    <submittedName>
        <fullName evidence="2">Uncharacterized protein</fullName>
    </submittedName>
</protein>
<comment type="caution">
    <text evidence="2">The sequence shown here is derived from an EMBL/GenBank/DDBJ whole genome shotgun (WGS) entry which is preliminary data.</text>
</comment>
<feature type="compositionally biased region" description="Basic and acidic residues" evidence="1">
    <location>
        <begin position="23"/>
        <end position="36"/>
    </location>
</feature>
<organism evidence="2 3">
    <name type="scientific">Streptomyces rubiginosohelvolus</name>
    <dbReference type="NCBI Taxonomy" id="67362"/>
    <lineage>
        <taxon>Bacteria</taxon>
        <taxon>Bacillati</taxon>
        <taxon>Actinomycetota</taxon>
        <taxon>Actinomycetes</taxon>
        <taxon>Kitasatosporales</taxon>
        <taxon>Streptomycetaceae</taxon>
        <taxon>Streptomyces</taxon>
    </lineage>
</organism>
<keyword evidence="3" id="KW-1185">Reference proteome</keyword>
<dbReference type="EMBL" id="BMUW01000023">
    <property type="protein sequence ID" value="GGZ81276.1"/>
    <property type="molecule type" value="Genomic_DNA"/>
</dbReference>